<reference evidence="3" key="2">
    <citation type="submission" date="2022-10" db="EMBL/GenBank/DDBJ databases">
        <authorList>
            <consortium name="ENA_rothamsted_submissions"/>
            <consortium name="culmorum"/>
            <person name="King R."/>
        </authorList>
    </citation>
    <scope>NUCLEOTIDE SEQUENCE</scope>
</reference>
<keyword evidence="1" id="KW-0732">Signal</keyword>
<feature type="domain" description="Chitin-binding type-2" evidence="2">
    <location>
        <begin position="26"/>
        <end position="85"/>
    </location>
</feature>
<evidence type="ECO:0000313" key="4">
    <source>
        <dbReference type="Proteomes" id="UP001153620"/>
    </source>
</evidence>
<dbReference type="PROSITE" id="PS50940">
    <property type="entry name" value="CHIT_BIND_II"/>
    <property type="match status" value="2"/>
</dbReference>
<dbReference type="AlphaFoldDB" id="A0A9N9WV56"/>
<dbReference type="Gene3D" id="2.170.140.10">
    <property type="entry name" value="Chitin binding domain"/>
    <property type="match status" value="2"/>
</dbReference>
<sequence>MFRYTCKILLIISAVVGIFGYPETDPEICLNHKDEEKVAVQDSCTHYYHCEAEIGYLIDCSDYGTFRFDAQLGQCNFADKVACTGIAHHKTAALKVPLRDQPLEVDNKVSIQAPEYDSKVCRGYHDSVTLGIKGSCTLYYVCIDNVGYLEDCALYGSSQYDPRTGQCNLKRKVMCDDSDEIVKSPFNY</sequence>
<organism evidence="3 4">
    <name type="scientific">Chironomus riparius</name>
    <dbReference type="NCBI Taxonomy" id="315576"/>
    <lineage>
        <taxon>Eukaryota</taxon>
        <taxon>Metazoa</taxon>
        <taxon>Ecdysozoa</taxon>
        <taxon>Arthropoda</taxon>
        <taxon>Hexapoda</taxon>
        <taxon>Insecta</taxon>
        <taxon>Pterygota</taxon>
        <taxon>Neoptera</taxon>
        <taxon>Endopterygota</taxon>
        <taxon>Diptera</taxon>
        <taxon>Nematocera</taxon>
        <taxon>Chironomoidea</taxon>
        <taxon>Chironomidae</taxon>
        <taxon>Chironominae</taxon>
        <taxon>Chironomus</taxon>
    </lineage>
</organism>
<dbReference type="InterPro" id="IPR002557">
    <property type="entry name" value="Chitin-bd_dom"/>
</dbReference>
<evidence type="ECO:0000313" key="3">
    <source>
        <dbReference type="EMBL" id="CAG9807178.1"/>
    </source>
</evidence>
<feature type="chain" id="PRO_5040325340" description="Chitin-binding type-2 domain-containing protein" evidence="1">
    <location>
        <begin position="21"/>
        <end position="188"/>
    </location>
</feature>
<dbReference type="GO" id="GO:0005576">
    <property type="term" value="C:extracellular region"/>
    <property type="evidence" value="ECO:0007669"/>
    <property type="project" value="InterPro"/>
</dbReference>
<evidence type="ECO:0000259" key="2">
    <source>
        <dbReference type="PROSITE" id="PS50940"/>
    </source>
</evidence>
<feature type="domain" description="Chitin-binding type-2" evidence="2">
    <location>
        <begin position="118"/>
        <end position="177"/>
    </location>
</feature>
<dbReference type="InterPro" id="IPR036508">
    <property type="entry name" value="Chitin-bd_dom_sf"/>
</dbReference>
<protein>
    <recommendedName>
        <fullName evidence="2">Chitin-binding type-2 domain-containing protein</fullName>
    </recommendedName>
</protein>
<proteinExistence type="predicted"/>
<dbReference type="EMBL" id="OU895879">
    <property type="protein sequence ID" value="CAG9807178.1"/>
    <property type="molecule type" value="Genomic_DNA"/>
</dbReference>
<dbReference type="Proteomes" id="UP001153620">
    <property type="component" value="Chromosome 3"/>
</dbReference>
<dbReference type="Pfam" id="PF01607">
    <property type="entry name" value="CBM_14"/>
    <property type="match status" value="1"/>
</dbReference>
<name>A0A9N9WV56_9DIPT</name>
<dbReference type="OrthoDB" id="6020543at2759"/>
<keyword evidence="4" id="KW-1185">Reference proteome</keyword>
<reference evidence="3" key="1">
    <citation type="submission" date="2022-01" db="EMBL/GenBank/DDBJ databases">
        <authorList>
            <person name="King R."/>
        </authorList>
    </citation>
    <scope>NUCLEOTIDE SEQUENCE</scope>
</reference>
<dbReference type="GO" id="GO:0008061">
    <property type="term" value="F:chitin binding"/>
    <property type="evidence" value="ECO:0007669"/>
    <property type="project" value="InterPro"/>
</dbReference>
<accession>A0A9N9WV56</accession>
<feature type="signal peptide" evidence="1">
    <location>
        <begin position="1"/>
        <end position="20"/>
    </location>
</feature>
<dbReference type="SUPFAM" id="SSF57625">
    <property type="entry name" value="Invertebrate chitin-binding proteins"/>
    <property type="match status" value="2"/>
</dbReference>
<gene>
    <name evidence="3" type="ORF">CHIRRI_LOCUS10027</name>
</gene>
<evidence type="ECO:0000256" key="1">
    <source>
        <dbReference type="SAM" id="SignalP"/>
    </source>
</evidence>
<dbReference type="SMART" id="SM00494">
    <property type="entry name" value="ChtBD2"/>
    <property type="match status" value="2"/>
</dbReference>